<dbReference type="InterPro" id="IPR036895">
    <property type="entry name" value="Uracil-DNA_glycosylase-like_sf"/>
</dbReference>
<keyword evidence="10" id="KW-0411">Iron-sulfur</keyword>
<dbReference type="InterPro" id="IPR005273">
    <property type="entry name" value="Ura-DNA_glyco_family4"/>
</dbReference>
<dbReference type="NCBIfam" id="TIGR00758">
    <property type="entry name" value="UDG_fam4"/>
    <property type="match status" value="1"/>
</dbReference>
<keyword evidence="9" id="KW-0408">Iron</keyword>
<comment type="caution">
    <text evidence="13">The sequence shown here is derived from an EMBL/GenBank/DDBJ whole genome shotgun (WGS) entry which is preliminary data.</text>
</comment>
<dbReference type="EC" id="3.2.2.27" evidence="3"/>
<evidence type="ECO:0000313" key="14">
    <source>
        <dbReference type="Proteomes" id="UP000297982"/>
    </source>
</evidence>
<dbReference type="GO" id="GO:0051539">
    <property type="term" value="F:4 iron, 4 sulfur cluster binding"/>
    <property type="evidence" value="ECO:0007669"/>
    <property type="project" value="UniProtKB-KW"/>
</dbReference>
<dbReference type="SUPFAM" id="SSF52141">
    <property type="entry name" value="Uracil-DNA glycosylase-like"/>
    <property type="match status" value="1"/>
</dbReference>
<reference evidence="13 14" key="1">
    <citation type="journal article" date="2003" name="Int. J. Syst. Evol. Microbiol.">
        <title>Halobacillus salinus sp. nov., isolated from a salt lake on the coast of the East Sea in Korea.</title>
        <authorList>
            <person name="Yoon J.H."/>
            <person name="Kang K.H."/>
            <person name="Park Y.H."/>
        </authorList>
    </citation>
    <scope>NUCLEOTIDE SEQUENCE [LARGE SCALE GENOMIC DNA]</scope>
    <source>
        <strain evidence="13 14">HSL-3</strain>
    </source>
</reference>
<dbReference type="Pfam" id="PF03167">
    <property type="entry name" value="UDG"/>
    <property type="match status" value="1"/>
</dbReference>
<evidence type="ECO:0000256" key="3">
    <source>
        <dbReference type="ARBA" id="ARBA00012030"/>
    </source>
</evidence>
<dbReference type="GO" id="GO:0004844">
    <property type="term" value="F:uracil DNA N-glycosylase activity"/>
    <property type="evidence" value="ECO:0007669"/>
    <property type="project" value="UniProtKB-EC"/>
</dbReference>
<keyword evidence="6" id="KW-0479">Metal-binding</keyword>
<evidence type="ECO:0000313" key="13">
    <source>
        <dbReference type="EMBL" id="TGB01906.1"/>
    </source>
</evidence>
<evidence type="ECO:0000256" key="1">
    <source>
        <dbReference type="ARBA" id="ARBA00001400"/>
    </source>
</evidence>
<evidence type="ECO:0000259" key="12">
    <source>
        <dbReference type="SMART" id="SM00986"/>
    </source>
</evidence>
<comment type="catalytic activity">
    <reaction evidence="1">
        <text>Hydrolyzes single-stranded DNA or mismatched double-stranded DNA and polynucleotides, releasing free uracil.</text>
        <dbReference type="EC" id="3.2.2.27"/>
    </reaction>
</comment>
<dbReference type="SMART" id="SM00986">
    <property type="entry name" value="UDG"/>
    <property type="match status" value="1"/>
</dbReference>
<sequence>MDIPQNIKVEAQKRIEPYDVEGFVIGKGDTESEVMIVGEAPGENEIVKGEPFIGRAGKELDKQLEILGLDRKHIYITSVVRSRPYYWTKSNKEGMRKANRKPTQKEIIAHAELLDYQIEQVAPKIIIALGNVAFKRLIGSEDKLSSVIGRVMETPVLKWRDEEGWVESEYFYKVIPLYHPAAVFYNPKIRPQLEQSLHEVKRYLDEKL</sequence>
<keyword evidence="5" id="KW-0004">4Fe-4S</keyword>
<keyword evidence="14" id="KW-1185">Reference proteome</keyword>
<dbReference type="Proteomes" id="UP000297982">
    <property type="component" value="Unassembled WGS sequence"/>
</dbReference>
<dbReference type="AlphaFoldDB" id="A0A4Z0GVW2"/>
<evidence type="ECO:0000256" key="4">
    <source>
        <dbReference type="ARBA" id="ARBA00019403"/>
    </source>
</evidence>
<evidence type="ECO:0000256" key="11">
    <source>
        <dbReference type="ARBA" id="ARBA00023204"/>
    </source>
</evidence>
<gene>
    <name evidence="13" type="ORF">E4663_14825</name>
</gene>
<dbReference type="EMBL" id="SRJC01000004">
    <property type="protein sequence ID" value="TGB01906.1"/>
    <property type="molecule type" value="Genomic_DNA"/>
</dbReference>
<comment type="similarity">
    <text evidence="2">Belongs to the uracil-DNA glycosylase (UDG) superfamily. Type 4 (UDGa) family.</text>
</comment>
<keyword evidence="7" id="KW-0227">DNA damage</keyword>
<keyword evidence="11" id="KW-0234">DNA repair</keyword>
<evidence type="ECO:0000256" key="5">
    <source>
        <dbReference type="ARBA" id="ARBA00022485"/>
    </source>
</evidence>
<dbReference type="STRING" id="192814.GCA_900166575_03734"/>
<evidence type="ECO:0000256" key="8">
    <source>
        <dbReference type="ARBA" id="ARBA00022801"/>
    </source>
</evidence>
<proteinExistence type="inferred from homology"/>
<dbReference type="PANTHER" id="PTHR33693">
    <property type="entry name" value="TYPE-5 URACIL-DNA GLYCOSYLASE"/>
    <property type="match status" value="1"/>
</dbReference>
<evidence type="ECO:0000256" key="7">
    <source>
        <dbReference type="ARBA" id="ARBA00022763"/>
    </source>
</evidence>
<dbReference type="InterPro" id="IPR005122">
    <property type="entry name" value="Uracil-DNA_glycosylase-like"/>
</dbReference>
<accession>A0A4Z0GVW2</accession>
<keyword evidence="8" id="KW-0378">Hydrolase</keyword>
<dbReference type="RefSeq" id="WP_135328198.1">
    <property type="nucleotide sequence ID" value="NZ_SRJC01000004.1"/>
</dbReference>
<dbReference type="SMART" id="SM00987">
    <property type="entry name" value="UreE_C"/>
    <property type="match status" value="1"/>
</dbReference>
<dbReference type="Gene3D" id="3.40.470.10">
    <property type="entry name" value="Uracil-DNA glycosylase-like domain"/>
    <property type="match status" value="1"/>
</dbReference>
<feature type="domain" description="Uracil-DNA glycosylase-like" evidence="12">
    <location>
        <begin position="25"/>
        <end position="202"/>
    </location>
</feature>
<evidence type="ECO:0000256" key="10">
    <source>
        <dbReference type="ARBA" id="ARBA00023014"/>
    </source>
</evidence>
<evidence type="ECO:0000256" key="2">
    <source>
        <dbReference type="ARBA" id="ARBA00006521"/>
    </source>
</evidence>
<name>A0A4Z0GVW2_9BACI</name>
<dbReference type="GO" id="GO:0006281">
    <property type="term" value="P:DNA repair"/>
    <property type="evidence" value="ECO:0007669"/>
    <property type="project" value="UniProtKB-KW"/>
</dbReference>
<dbReference type="PANTHER" id="PTHR33693:SF1">
    <property type="entry name" value="TYPE-4 URACIL-DNA GLYCOSYLASE"/>
    <property type="match status" value="1"/>
</dbReference>
<dbReference type="CDD" id="cd10030">
    <property type="entry name" value="UDG-F4_TTUDGA_SPO1dp_like"/>
    <property type="match status" value="1"/>
</dbReference>
<dbReference type="InterPro" id="IPR051536">
    <property type="entry name" value="UDG_Type-4/5"/>
</dbReference>
<protein>
    <recommendedName>
        <fullName evidence="4">Type-4 uracil-DNA glycosylase</fullName>
        <ecNumber evidence="3">3.2.2.27</ecNumber>
    </recommendedName>
</protein>
<dbReference type="GO" id="GO:0046872">
    <property type="term" value="F:metal ion binding"/>
    <property type="evidence" value="ECO:0007669"/>
    <property type="project" value="UniProtKB-KW"/>
</dbReference>
<evidence type="ECO:0000256" key="6">
    <source>
        <dbReference type="ARBA" id="ARBA00022723"/>
    </source>
</evidence>
<organism evidence="13 14">
    <name type="scientific">Halobacillus salinus</name>
    <dbReference type="NCBI Taxonomy" id="192814"/>
    <lineage>
        <taxon>Bacteria</taxon>
        <taxon>Bacillati</taxon>
        <taxon>Bacillota</taxon>
        <taxon>Bacilli</taxon>
        <taxon>Bacillales</taxon>
        <taxon>Bacillaceae</taxon>
        <taxon>Halobacillus</taxon>
    </lineage>
</organism>
<evidence type="ECO:0000256" key="9">
    <source>
        <dbReference type="ARBA" id="ARBA00023004"/>
    </source>
</evidence>